<dbReference type="OrthoDB" id="3828889at2"/>
<protein>
    <submittedName>
        <fullName evidence="1">Uncharacterized protein</fullName>
    </submittedName>
</protein>
<evidence type="ECO:0000313" key="1">
    <source>
        <dbReference type="EMBL" id="TDU91610.1"/>
    </source>
</evidence>
<reference evidence="1 2" key="1">
    <citation type="submission" date="2019-03" db="EMBL/GenBank/DDBJ databases">
        <title>Genomic Encyclopedia of Type Strains, Phase III (KMG-III): the genomes of soil and plant-associated and newly described type strains.</title>
        <authorList>
            <person name="Whitman W."/>
        </authorList>
    </citation>
    <scope>NUCLEOTIDE SEQUENCE [LARGE SCALE GENOMIC DNA]</scope>
    <source>
        <strain evidence="1 2">VKM Ac-2575</strain>
    </source>
</reference>
<evidence type="ECO:0000313" key="2">
    <source>
        <dbReference type="Proteomes" id="UP000295151"/>
    </source>
</evidence>
<sequence length="104" mass="11889">MTRLYLVAEGSHRLWVAALIDEDIWTYVVNTGRFHRNDGIRHDYFMTRELSYTDIGLAEARRLISAGVGTVDHIIFPDALRRWQADTESLSPDEVFSAHIADLA</sequence>
<proteinExistence type="predicted"/>
<organism evidence="1 2">
    <name type="scientific">Kribbella voronezhensis</name>
    <dbReference type="NCBI Taxonomy" id="2512212"/>
    <lineage>
        <taxon>Bacteria</taxon>
        <taxon>Bacillati</taxon>
        <taxon>Actinomycetota</taxon>
        <taxon>Actinomycetes</taxon>
        <taxon>Propionibacteriales</taxon>
        <taxon>Kribbellaceae</taxon>
        <taxon>Kribbella</taxon>
    </lineage>
</organism>
<accession>A0A4R7TH61</accession>
<dbReference type="AlphaFoldDB" id="A0A4R7TH61"/>
<gene>
    <name evidence="1" type="ORF">EV138_5219</name>
</gene>
<dbReference type="Proteomes" id="UP000295151">
    <property type="component" value="Unassembled WGS sequence"/>
</dbReference>
<dbReference type="EMBL" id="SOCE01000001">
    <property type="protein sequence ID" value="TDU91610.1"/>
    <property type="molecule type" value="Genomic_DNA"/>
</dbReference>
<name>A0A4R7TH61_9ACTN</name>
<dbReference type="RefSeq" id="WP_133981329.1">
    <property type="nucleotide sequence ID" value="NZ_SOCE01000001.1"/>
</dbReference>
<comment type="caution">
    <text evidence="1">The sequence shown here is derived from an EMBL/GenBank/DDBJ whole genome shotgun (WGS) entry which is preliminary data.</text>
</comment>
<keyword evidence="2" id="KW-1185">Reference proteome</keyword>